<evidence type="ECO:0000259" key="7">
    <source>
        <dbReference type="Pfam" id="PF20466"/>
    </source>
</evidence>
<dbReference type="Pfam" id="PF20464">
    <property type="entry name" value="MmeI_N"/>
    <property type="match status" value="1"/>
</dbReference>
<dbReference type="Pfam" id="PF20467">
    <property type="entry name" value="MmeI_C"/>
    <property type="match status" value="1"/>
</dbReference>
<proteinExistence type="predicted"/>
<dbReference type="EC" id="2.1.1.72" evidence="1"/>
<evidence type="ECO:0000313" key="11">
    <source>
        <dbReference type="Proteomes" id="UP000555103"/>
    </source>
</evidence>
<evidence type="ECO:0000259" key="5">
    <source>
        <dbReference type="Pfam" id="PF20464"/>
    </source>
</evidence>
<dbReference type="InterPro" id="IPR046816">
    <property type="entry name" value="MmeI_Mtase"/>
</dbReference>
<evidence type="ECO:0000259" key="9">
    <source>
        <dbReference type="Pfam" id="PF20473"/>
    </source>
</evidence>
<dbReference type="Proteomes" id="UP000555103">
    <property type="component" value="Unassembled WGS sequence"/>
</dbReference>
<dbReference type="GO" id="GO:0032259">
    <property type="term" value="P:methylation"/>
    <property type="evidence" value="ECO:0007669"/>
    <property type="project" value="UniProtKB-KW"/>
</dbReference>
<keyword evidence="3" id="KW-0808">Transferase</keyword>
<dbReference type="GO" id="GO:0009007">
    <property type="term" value="F:site-specific DNA-methyltransferase (adenine-specific) activity"/>
    <property type="evidence" value="ECO:0007669"/>
    <property type="project" value="UniProtKB-EC"/>
</dbReference>
<dbReference type="InterPro" id="IPR029063">
    <property type="entry name" value="SAM-dependent_MTases_sf"/>
</dbReference>
<dbReference type="AlphaFoldDB" id="A0A840CN00"/>
<comment type="caution">
    <text evidence="10">The sequence shown here is derived from an EMBL/GenBank/DDBJ whole genome shotgun (WGS) entry which is preliminary data.</text>
</comment>
<sequence>MTSKEIESNVRQIFENFTKEEFIFDLLIAYGISKTSVTRIKNGDFNLSKVEGEVLYKKKVFFKEGESDKLLSTIEILSREERILKHNPRFIIVTDYKTLAAKDLKTKKNLDVALDELPKYFDFFLPLAGSEVYITKNNNKADREAAYKMAELYDKLIEGNQDTYNSKESVHELNIFLSRLLFCFFAEDTEIFEEEGMFTSTLVQHTLENGSDTHLFLNDLFNRLNTQDGSLLPSYLAKFPYVNGGLFRDSINSPVFTPKARRILIELGELNWQEINPDIFGSMIQAVVLPEYRSDLGMHYTSVENILKLIKPLFLDELYEEYEKCTTESQLRKLILRISKIKFFDPACGSGNFLIITYKEIRLLEILILQKIIELNPNPRFEYTQISLSQFYGIEIDDFAHEMAILSLWLAEHQMNLIFEERLYGYGKSKPILPLKEAGKVTQGNATRIDWKAVCPVSKDDEVYIIGNPPYLGARLQDDEQKKDMRIVFHGVNGYNNMDYISCWVYKSKDYISGNNAEAAFVTTNSICQGEQVALLWPHILNGQIEIGFAYHSFKWTNNAKGTAGVTVIILGLRNVSNKAKYLFDENIKRLAKNINPYLLDSNNIVIQGKSKPISKLPEISFGNMANDDGNLLLSKTEKEDLLRNEPESSLFIKNLVGALEFIRGIEKYCLWIDDENAEFAFSLPKVAERIERTRLARQNSKRKSTQELSSIPYKFAEIRYLPTEVIIIPSVSSEKREYIPIGFLNSNSIVVAPNFAVYNAQPWIFAVITSRMHMVWVRAVGGRLKTDYRYSAKLCYNTFPFPDINVKQKENLNLYVFAILEEREKHPEKTMAWLYNPDTMPTGLRKAHKELDEAVEKCYRLQPFTTDTERLEYLFRLYEEMTQKDTLFAKQKSKRNPKSKK</sequence>
<feature type="domain" description="MmeI-like N-terminal" evidence="5">
    <location>
        <begin position="1"/>
        <end position="158"/>
    </location>
</feature>
<evidence type="ECO:0000256" key="1">
    <source>
        <dbReference type="ARBA" id="ARBA00011900"/>
    </source>
</evidence>
<dbReference type="Pfam" id="PF20465">
    <property type="entry name" value="MmeI_hel"/>
    <property type="match status" value="1"/>
</dbReference>
<reference evidence="10 11" key="1">
    <citation type="submission" date="2020-08" db="EMBL/GenBank/DDBJ databases">
        <title>Genomic Encyclopedia of Type Strains, Phase IV (KMG-IV): sequencing the most valuable type-strain genomes for metagenomic binning, comparative biology and taxonomic classification.</title>
        <authorList>
            <person name="Goeker M."/>
        </authorList>
    </citation>
    <scope>NUCLEOTIDE SEQUENCE [LARGE SCALE GENOMIC DNA]</scope>
    <source>
        <strain evidence="10 11">DSM 104969</strain>
    </source>
</reference>
<evidence type="ECO:0000256" key="4">
    <source>
        <dbReference type="ARBA" id="ARBA00047942"/>
    </source>
</evidence>
<dbReference type="Pfam" id="PF20473">
    <property type="entry name" value="MmeI_Mtase"/>
    <property type="match status" value="1"/>
</dbReference>
<evidence type="ECO:0000259" key="8">
    <source>
        <dbReference type="Pfam" id="PF20467"/>
    </source>
</evidence>
<dbReference type="InterPro" id="IPR046817">
    <property type="entry name" value="MmeI_N"/>
</dbReference>
<name>A0A840CN00_9BACT</name>
<dbReference type="InterPro" id="IPR046820">
    <property type="entry name" value="MmeI_TRD"/>
</dbReference>
<evidence type="ECO:0000259" key="6">
    <source>
        <dbReference type="Pfam" id="PF20465"/>
    </source>
</evidence>
<feature type="domain" description="MmeI-like C-terminal" evidence="8">
    <location>
        <begin position="807"/>
        <end position="884"/>
    </location>
</feature>
<evidence type="ECO:0000313" key="10">
    <source>
        <dbReference type="EMBL" id="MBB4037457.1"/>
    </source>
</evidence>
<feature type="domain" description="MmeI-like helicase spacer" evidence="6">
    <location>
        <begin position="171"/>
        <end position="247"/>
    </location>
</feature>
<dbReference type="InterPro" id="IPR050953">
    <property type="entry name" value="N4_N6_ade-DNA_methylase"/>
</dbReference>
<keyword evidence="11" id="KW-1185">Reference proteome</keyword>
<keyword evidence="2" id="KW-0489">Methyltransferase</keyword>
<organism evidence="10 11">
    <name type="scientific">Dysgonomonas hofstadii</name>
    <dbReference type="NCBI Taxonomy" id="637886"/>
    <lineage>
        <taxon>Bacteria</taxon>
        <taxon>Pseudomonadati</taxon>
        <taxon>Bacteroidota</taxon>
        <taxon>Bacteroidia</taxon>
        <taxon>Bacteroidales</taxon>
        <taxon>Dysgonomonadaceae</taxon>
        <taxon>Dysgonomonas</taxon>
    </lineage>
</organism>
<dbReference type="InterPro" id="IPR046818">
    <property type="entry name" value="MmeI_C"/>
</dbReference>
<feature type="domain" description="MmeI-like DNA-methyltransferase" evidence="9">
    <location>
        <begin position="325"/>
        <end position="585"/>
    </location>
</feature>
<dbReference type="InterPro" id="IPR046819">
    <property type="entry name" value="MmeI_hel"/>
</dbReference>
<gene>
    <name evidence="10" type="ORF">GGR21_003374</name>
</gene>
<dbReference type="SUPFAM" id="SSF53335">
    <property type="entry name" value="S-adenosyl-L-methionine-dependent methyltransferases"/>
    <property type="match status" value="1"/>
</dbReference>
<evidence type="ECO:0000256" key="2">
    <source>
        <dbReference type="ARBA" id="ARBA00022603"/>
    </source>
</evidence>
<dbReference type="EMBL" id="JACIEP010000014">
    <property type="protein sequence ID" value="MBB4037457.1"/>
    <property type="molecule type" value="Genomic_DNA"/>
</dbReference>
<dbReference type="PANTHER" id="PTHR33841:SF1">
    <property type="entry name" value="DNA METHYLTRANSFERASE A"/>
    <property type="match status" value="1"/>
</dbReference>
<dbReference type="Gene3D" id="3.40.50.150">
    <property type="entry name" value="Vaccinia Virus protein VP39"/>
    <property type="match status" value="1"/>
</dbReference>
<feature type="domain" description="MmeI-like target recognition" evidence="7">
    <location>
        <begin position="602"/>
        <end position="805"/>
    </location>
</feature>
<dbReference type="RefSeq" id="WP_183308303.1">
    <property type="nucleotide sequence ID" value="NZ_JACIEP010000014.1"/>
</dbReference>
<protein>
    <recommendedName>
        <fullName evidence="1">site-specific DNA-methyltransferase (adenine-specific)</fullName>
        <ecNumber evidence="1">2.1.1.72</ecNumber>
    </recommendedName>
</protein>
<dbReference type="PANTHER" id="PTHR33841">
    <property type="entry name" value="DNA METHYLTRANSFERASE YEEA-RELATED"/>
    <property type="match status" value="1"/>
</dbReference>
<accession>A0A840CN00</accession>
<comment type="catalytic activity">
    <reaction evidence="4">
        <text>a 2'-deoxyadenosine in DNA + S-adenosyl-L-methionine = an N(6)-methyl-2'-deoxyadenosine in DNA + S-adenosyl-L-homocysteine + H(+)</text>
        <dbReference type="Rhea" id="RHEA:15197"/>
        <dbReference type="Rhea" id="RHEA-COMP:12418"/>
        <dbReference type="Rhea" id="RHEA-COMP:12419"/>
        <dbReference type="ChEBI" id="CHEBI:15378"/>
        <dbReference type="ChEBI" id="CHEBI:57856"/>
        <dbReference type="ChEBI" id="CHEBI:59789"/>
        <dbReference type="ChEBI" id="CHEBI:90615"/>
        <dbReference type="ChEBI" id="CHEBI:90616"/>
        <dbReference type="EC" id="2.1.1.72"/>
    </reaction>
</comment>
<dbReference type="Pfam" id="PF20466">
    <property type="entry name" value="MmeI_TRD"/>
    <property type="match status" value="1"/>
</dbReference>
<evidence type="ECO:0000256" key="3">
    <source>
        <dbReference type="ARBA" id="ARBA00022679"/>
    </source>
</evidence>